<dbReference type="AlphaFoldDB" id="A0A645BCZ1"/>
<feature type="compositionally biased region" description="Basic and acidic residues" evidence="1">
    <location>
        <begin position="7"/>
        <end position="17"/>
    </location>
</feature>
<gene>
    <name evidence="2" type="ORF">SDC9_109384</name>
</gene>
<organism evidence="2">
    <name type="scientific">bioreactor metagenome</name>
    <dbReference type="NCBI Taxonomy" id="1076179"/>
    <lineage>
        <taxon>unclassified sequences</taxon>
        <taxon>metagenomes</taxon>
        <taxon>ecological metagenomes</taxon>
    </lineage>
</organism>
<comment type="caution">
    <text evidence="2">The sequence shown here is derived from an EMBL/GenBank/DDBJ whole genome shotgun (WGS) entry which is preliminary data.</text>
</comment>
<feature type="region of interest" description="Disordered" evidence="1">
    <location>
        <begin position="1"/>
        <end position="26"/>
    </location>
</feature>
<evidence type="ECO:0000313" key="2">
    <source>
        <dbReference type="EMBL" id="MPM62511.1"/>
    </source>
</evidence>
<accession>A0A645BCZ1</accession>
<name>A0A645BCZ1_9ZZZZ</name>
<sequence length="124" mass="13476">MNQIGRFGKEHGERHSDQIAGGAQLERHDKAVAGAAEGGVVTLPAGSFQNQARFAPMDQVGRFDLIEPGLAPVFHRGDYHAVLPDECIAHMQADAERRHGFAVGDIDETEIRLSTAIAVVVFFR</sequence>
<protein>
    <submittedName>
        <fullName evidence="2">Uncharacterized protein</fullName>
    </submittedName>
</protein>
<proteinExistence type="predicted"/>
<dbReference type="EMBL" id="VSSQ01018904">
    <property type="protein sequence ID" value="MPM62511.1"/>
    <property type="molecule type" value="Genomic_DNA"/>
</dbReference>
<reference evidence="2" key="1">
    <citation type="submission" date="2019-08" db="EMBL/GenBank/DDBJ databases">
        <authorList>
            <person name="Kucharzyk K."/>
            <person name="Murdoch R.W."/>
            <person name="Higgins S."/>
            <person name="Loffler F."/>
        </authorList>
    </citation>
    <scope>NUCLEOTIDE SEQUENCE</scope>
</reference>
<evidence type="ECO:0000256" key="1">
    <source>
        <dbReference type="SAM" id="MobiDB-lite"/>
    </source>
</evidence>